<name>A0A931MFE1_9BURK</name>
<evidence type="ECO:0000259" key="1">
    <source>
        <dbReference type="Pfam" id="PF06094"/>
    </source>
</evidence>
<comment type="caution">
    <text evidence="2">The sequence shown here is derived from an EMBL/GenBank/DDBJ whole genome shotgun (WGS) entry which is preliminary data.</text>
</comment>
<dbReference type="SUPFAM" id="SSF110857">
    <property type="entry name" value="Gamma-glutamyl cyclotransferase-like"/>
    <property type="match status" value="1"/>
</dbReference>
<evidence type="ECO:0000313" key="3">
    <source>
        <dbReference type="Proteomes" id="UP000651050"/>
    </source>
</evidence>
<dbReference type="InterPro" id="IPR013024">
    <property type="entry name" value="GGCT-like"/>
</dbReference>
<dbReference type="InterPro" id="IPR009288">
    <property type="entry name" value="AIG2-like_dom"/>
</dbReference>
<dbReference type="Proteomes" id="UP000651050">
    <property type="component" value="Unassembled WGS sequence"/>
</dbReference>
<dbReference type="CDD" id="cd06661">
    <property type="entry name" value="GGCT_like"/>
    <property type="match status" value="1"/>
</dbReference>
<feature type="domain" description="Gamma-glutamylcyclotransferase AIG2-like" evidence="1">
    <location>
        <begin position="9"/>
        <end position="127"/>
    </location>
</feature>
<reference evidence="2" key="1">
    <citation type="submission" date="2020-11" db="EMBL/GenBank/DDBJ databases">
        <title>Bacterial whole genome sequence for Caenimonas sp. DR4.4.</title>
        <authorList>
            <person name="Le V."/>
            <person name="Ko S.-R."/>
            <person name="Ahn C.-Y."/>
            <person name="Oh H.-M."/>
        </authorList>
    </citation>
    <scope>NUCLEOTIDE SEQUENCE</scope>
    <source>
        <strain evidence="2">DR4.4</strain>
    </source>
</reference>
<dbReference type="RefSeq" id="WP_196985178.1">
    <property type="nucleotide sequence ID" value="NZ_JADWYS010000001.1"/>
</dbReference>
<dbReference type="Pfam" id="PF06094">
    <property type="entry name" value="GGACT"/>
    <property type="match status" value="1"/>
</dbReference>
<accession>A0A931MFE1</accession>
<sequence>MPEPSDRHVFVYGTLRRGGSNDINRLHPPPRYVGMGEVKGRLYHIDWYPGLTLGGDEAVTVVGEVYAISPALEAVLDGIEAIVPGADSEYFKRELEIEVEGRPFQCLVYEINPERVRGKRLIGHGDWILFHPA</sequence>
<dbReference type="AlphaFoldDB" id="A0A931MFE1"/>
<evidence type="ECO:0000313" key="2">
    <source>
        <dbReference type="EMBL" id="MBG9387242.1"/>
    </source>
</evidence>
<dbReference type="EMBL" id="JADWYS010000001">
    <property type="protein sequence ID" value="MBG9387242.1"/>
    <property type="molecule type" value="Genomic_DNA"/>
</dbReference>
<keyword evidence="3" id="KW-1185">Reference proteome</keyword>
<proteinExistence type="predicted"/>
<dbReference type="InterPro" id="IPR036568">
    <property type="entry name" value="GGCT-like_sf"/>
</dbReference>
<protein>
    <submittedName>
        <fullName evidence="2">Gamma-glutamylcyclotransferase</fullName>
    </submittedName>
</protein>
<organism evidence="2 3">
    <name type="scientific">Caenimonas aquaedulcis</name>
    <dbReference type="NCBI Taxonomy" id="2793270"/>
    <lineage>
        <taxon>Bacteria</taxon>
        <taxon>Pseudomonadati</taxon>
        <taxon>Pseudomonadota</taxon>
        <taxon>Betaproteobacteria</taxon>
        <taxon>Burkholderiales</taxon>
        <taxon>Comamonadaceae</taxon>
        <taxon>Caenimonas</taxon>
    </lineage>
</organism>
<gene>
    <name evidence="2" type="ORF">I5803_04370</name>
</gene>
<dbReference type="Gene3D" id="3.10.490.10">
    <property type="entry name" value="Gamma-glutamyl cyclotransferase-like"/>
    <property type="match status" value="1"/>
</dbReference>